<feature type="compositionally biased region" description="Basic and acidic residues" evidence="1">
    <location>
        <begin position="142"/>
        <end position="157"/>
    </location>
</feature>
<feature type="region of interest" description="Disordered" evidence="1">
    <location>
        <begin position="80"/>
        <end position="157"/>
    </location>
</feature>
<proteinExistence type="predicted"/>
<dbReference type="OrthoDB" id="9775763at2"/>
<sequence>MPGPPRILDCLFLRRRFPCPGSNDGGGGLRLRHGYPLIALLLLIAVAGCCTTSMEHAPRAAKAPGASRFASQAAVPPPLVARAQSSDASTRTVPSSRLGEDDEEDDDDEEEDDEDEAVAAPRHPGSPGRELAPALQGNAAKADPHEHEHENGDGFDQHDMFMKALGYESSSTRIYGWVEGAALFNPAAPRNHQTLPNTTSDLANRAQIPQAYLAIERVFKNVDTIDYGFRFDNLVGTDYALFSDIRQLEKPVFSHDYGYTPTQFYVDLHLPILTAGGLDLRFGQFISLAGYESAFAPGRPLRSTGLLFNYSHPFTNMGLLTTLNISDRLQVFNAPVNGWDRLLDAHNQWGYMGGINWDSKDERTNLGLAYYVGPNQINRALTRAPLPIAVLPRPLGGRSRGQETTLISGVLSHEWDKRWTTVLEIDSGTETRIPVFSNRPRLSRNSAWYGTGAWVLYTFDERWTGVVRTSAFRDQGGVRTGFDDTYFEAAVGLIYKPTPWFWIRPEIDYDGAVGAPPFETRTGRTNNEVFFGFDVLFLF</sequence>
<dbReference type="HOGENOM" id="CLU_505163_0_0_0"/>
<organism evidence="2 3">
    <name type="scientific">Singulisphaera acidiphila (strain ATCC BAA-1392 / DSM 18658 / VKM B-2454 / MOB10)</name>
    <dbReference type="NCBI Taxonomy" id="886293"/>
    <lineage>
        <taxon>Bacteria</taxon>
        <taxon>Pseudomonadati</taxon>
        <taxon>Planctomycetota</taxon>
        <taxon>Planctomycetia</taxon>
        <taxon>Isosphaerales</taxon>
        <taxon>Isosphaeraceae</taxon>
        <taxon>Singulisphaera</taxon>
    </lineage>
</organism>
<evidence type="ECO:0008006" key="4">
    <source>
        <dbReference type="Google" id="ProtNLM"/>
    </source>
</evidence>
<dbReference type="RefSeq" id="WP_015247236.1">
    <property type="nucleotide sequence ID" value="NC_019892.1"/>
</dbReference>
<dbReference type="InterPro" id="IPR011486">
    <property type="entry name" value="BBP2"/>
</dbReference>
<dbReference type="STRING" id="886293.Sinac_3873"/>
<gene>
    <name evidence="2" type="ordered locus">Sinac_3873</name>
</gene>
<dbReference type="eggNOG" id="COG2067">
    <property type="taxonomic scope" value="Bacteria"/>
</dbReference>
<evidence type="ECO:0000313" key="3">
    <source>
        <dbReference type="Proteomes" id="UP000010798"/>
    </source>
</evidence>
<dbReference type="AlphaFoldDB" id="L0DFR4"/>
<evidence type="ECO:0000256" key="1">
    <source>
        <dbReference type="SAM" id="MobiDB-lite"/>
    </source>
</evidence>
<dbReference type="EMBL" id="CP003364">
    <property type="protein sequence ID" value="AGA28102.1"/>
    <property type="molecule type" value="Genomic_DNA"/>
</dbReference>
<evidence type="ECO:0000313" key="2">
    <source>
        <dbReference type="EMBL" id="AGA28102.1"/>
    </source>
</evidence>
<protein>
    <recommendedName>
        <fullName evidence="4">Beta-barrel porin-2, OmpL-like. bbp2</fullName>
    </recommendedName>
</protein>
<accession>L0DFR4</accession>
<keyword evidence="3" id="KW-1185">Reference proteome</keyword>
<dbReference type="Proteomes" id="UP000010798">
    <property type="component" value="Chromosome"/>
</dbReference>
<dbReference type="KEGG" id="saci:Sinac_3873"/>
<dbReference type="Pfam" id="PF07642">
    <property type="entry name" value="BBP2"/>
    <property type="match status" value="1"/>
</dbReference>
<feature type="compositionally biased region" description="Acidic residues" evidence="1">
    <location>
        <begin position="100"/>
        <end position="117"/>
    </location>
</feature>
<name>L0DFR4_SINAD</name>
<feature type="compositionally biased region" description="Polar residues" evidence="1">
    <location>
        <begin position="83"/>
        <end position="95"/>
    </location>
</feature>
<reference evidence="2 3" key="1">
    <citation type="submission" date="2012-02" db="EMBL/GenBank/DDBJ databases">
        <title>Complete sequence of chromosome of Singulisphaera acidiphila DSM 18658.</title>
        <authorList>
            <consortium name="US DOE Joint Genome Institute (JGI-PGF)"/>
            <person name="Lucas S."/>
            <person name="Copeland A."/>
            <person name="Lapidus A."/>
            <person name="Glavina del Rio T."/>
            <person name="Dalin E."/>
            <person name="Tice H."/>
            <person name="Bruce D."/>
            <person name="Goodwin L."/>
            <person name="Pitluck S."/>
            <person name="Peters L."/>
            <person name="Ovchinnikova G."/>
            <person name="Chertkov O."/>
            <person name="Kyrpides N."/>
            <person name="Mavromatis K."/>
            <person name="Ivanova N."/>
            <person name="Brettin T."/>
            <person name="Detter J.C."/>
            <person name="Han C."/>
            <person name="Larimer F."/>
            <person name="Land M."/>
            <person name="Hauser L."/>
            <person name="Markowitz V."/>
            <person name="Cheng J.-F."/>
            <person name="Hugenholtz P."/>
            <person name="Woyke T."/>
            <person name="Wu D."/>
            <person name="Tindall B."/>
            <person name="Pomrenke H."/>
            <person name="Brambilla E."/>
            <person name="Klenk H.-P."/>
            <person name="Eisen J.A."/>
        </authorList>
    </citation>
    <scope>NUCLEOTIDE SEQUENCE [LARGE SCALE GENOMIC DNA]</scope>
    <source>
        <strain evidence="3">ATCC BAA-1392 / DSM 18658 / VKM B-2454 / MOB10</strain>
    </source>
</reference>